<evidence type="ECO:0000256" key="2">
    <source>
        <dbReference type="SAM" id="MobiDB-lite"/>
    </source>
</evidence>
<organism evidence="3 4">
    <name type="scientific">Racocetra fulgida</name>
    <dbReference type="NCBI Taxonomy" id="60492"/>
    <lineage>
        <taxon>Eukaryota</taxon>
        <taxon>Fungi</taxon>
        <taxon>Fungi incertae sedis</taxon>
        <taxon>Mucoromycota</taxon>
        <taxon>Glomeromycotina</taxon>
        <taxon>Glomeromycetes</taxon>
        <taxon>Diversisporales</taxon>
        <taxon>Gigasporaceae</taxon>
        <taxon>Racocetra</taxon>
    </lineage>
</organism>
<dbReference type="AlphaFoldDB" id="A0A9N9B576"/>
<feature type="region of interest" description="Disordered" evidence="2">
    <location>
        <begin position="909"/>
        <end position="1066"/>
    </location>
</feature>
<dbReference type="GO" id="GO:0000793">
    <property type="term" value="C:condensed chromosome"/>
    <property type="evidence" value="ECO:0007669"/>
    <property type="project" value="TreeGrafter"/>
</dbReference>
<comment type="caution">
    <text evidence="3">The sequence shown here is derived from an EMBL/GenBank/DDBJ whole genome shotgun (WGS) entry which is preliminary data.</text>
</comment>
<keyword evidence="4" id="KW-1185">Reference proteome</keyword>
<dbReference type="GO" id="GO:0000785">
    <property type="term" value="C:chromatin"/>
    <property type="evidence" value="ECO:0007669"/>
    <property type="project" value="TreeGrafter"/>
</dbReference>
<sequence>MTSPTPTVQKKSKKSKTTDPTVKLPKAKFNVPDEETGEKQGEIAAKPANEEGNAPPEMTPAAIEALERMFGKVPDQNKPRGSNFGKLAQDFTFPPRAKSSPNNSSNTSNSATASTSKNSGDNKEIDQDDLDKKERARRRKSNLNPLAPPFNFSASTSVDANKSTDASEQKHDDDRKKKNAKKEKLNHEMNGDTDLPYPKKKRRPSQQLITSEAARQIEVPYGYAPNGYEPNAYYMHGPPTPYLPNHVEGTTMPNWEEFQTKMAAEVTSRIGSEFQKGVDTLTSEIKNMLVEHISEDYGVSGKKNDEGTTLRKLQDQILQELRNNHKEIRTSYDQLMHKHEEMQNRHLDQVSSFQTAQDGDIQNSMSQRHAELQTMHNSLKTELKTGLKEIHNEYLKMLDRQQQLNNDIKNSQVLQSRLTELESELNRLHIKNTHLTSENSRLLEETNIAKMKERQYDEGKRQQETLISELQTEISNHKDKASRAGKELELIRSTVRSLEAQKAAHESHNGSLENKIRNLEVQIRNLQNDNSSIFEENQALQQQQDIWRKTEKSMQSDISELNIKLLKVDSEFNELKRKIIEDQNSFKTKEENLREQLKEANQQVLDLRSDQRRLKELENEIKTLKSSESGQLKSKNKEIDGLNEQLALRNQRVTELEKVRTELQQSKQISENQLFELREKHKALEDDMRKELENQVLKIKEYEKQIVELESLRRRSLEYEDQLAELKNLREELENLKQRVKGMDDIEAQNLEKIEELSKLRIRVQQLENAENDLEYVRKQLENAEKDLEYVRRENKDLFNRLEILEAEKKKQLENNHSQKNANATSNTHSYGGREPRMNGVITEDRIISRDHKPLYSNNNQPNGNLEQIHYSNMKPPTEYNSQQTFSQSPAIGSINLTQQTTQSMPHMMNGAAQQSSHQTYIPQTPNSAVPPPPQHIQPTYLSHNGPPPSQQLQPYVPSHSSVPIHSNTPVSSQKVQQKQDKLQQQQPPLPQLVQSQQTQSNQGQSTVKQEKKSHSRQSSRSNNIGGSGKKQRSQNAKKKDRNRRNSTADNTDNPWNKGELNNEEC</sequence>
<feature type="compositionally biased region" description="Polar residues" evidence="2">
    <location>
        <begin position="1046"/>
        <end position="1055"/>
    </location>
</feature>
<feature type="compositionally biased region" description="Low complexity" evidence="2">
    <location>
        <begin position="97"/>
        <end position="119"/>
    </location>
</feature>
<dbReference type="Proteomes" id="UP000789396">
    <property type="component" value="Unassembled WGS sequence"/>
</dbReference>
<feature type="compositionally biased region" description="Basic residues" evidence="2">
    <location>
        <begin position="1030"/>
        <end position="1045"/>
    </location>
</feature>
<dbReference type="GO" id="GO:0007076">
    <property type="term" value="P:mitotic chromosome condensation"/>
    <property type="evidence" value="ECO:0007669"/>
    <property type="project" value="TreeGrafter"/>
</dbReference>
<feature type="region of interest" description="Disordered" evidence="2">
    <location>
        <begin position="1"/>
        <end position="204"/>
    </location>
</feature>
<feature type="compositionally biased region" description="Low complexity" evidence="2">
    <location>
        <begin position="971"/>
        <end position="1006"/>
    </location>
</feature>
<keyword evidence="1" id="KW-0175">Coiled coil</keyword>
<evidence type="ECO:0000313" key="3">
    <source>
        <dbReference type="EMBL" id="CAG8555888.1"/>
    </source>
</evidence>
<dbReference type="GO" id="GO:0003682">
    <property type="term" value="F:chromatin binding"/>
    <property type="evidence" value="ECO:0007669"/>
    <property type="project" value="TreeGrafter"/>
</dbReference>
<feature type="compositionally biased region" description="Basic and acidic residues" evidence="2">
    <location>
        <begin position="165"/>
        <end position="190"/>
    </location>
</feature>
<feature type="compositionally biased region" description="Polar residues" evidence="2">
    <location>
        <begin position="856"/>
        <end position="866"/>
    </location>
</feature>
<feature type="coiled-coil region" evidence="1">
    <location>
        <begin position="318"/>
        <end position="345"/>
    </location>
</feature>
<dbReference type="OrthoDB" id="76453at2759"/>
<feature type="compositionally biased region" description="Polar residues" evidence="2">
    <location>
        <begin position="815"/>
        <end position="830"/>
    </location>
</feature>
<dbReference type="Gene3D" id="1.10.287.1490">
    <property type="match status" value="1"/>
</dbReference>
<reference evidence="3" key="1">
    <citation type="submission" date="2021-06" db="EMBL/GenBank/DDBJ databases">
        <authorList>
            <person name="Kallberg Y."/>
            <person name="Tangrot J."/>
            <person name="Rosling A."/>
        </authorList>
    </citation>
    <scope>NUCLEOTIDE SEQUENCE</scope>
    <source>
        <strain evidence="3">IN212</strain>
    </source>
</reference>
<dbReference type="GO" id="GO:0000796">
    <property type="term" value="C:condensin complex"/>
    <property type="evidence" value="ECO:0007669"/>
    <property type="project" value="TreeGrafter"/>
</dbReference>
<feature type="compositionally biased region" description="Basic and acidic residues" evidence="2">
    <location>
        <begin position="65"/>
        <end position="78"/>
    </location>
</feature>
<dbReference type="EMBL" id="CAJVPZ010005070">
    <property type="protein sequence ID" value="CAG8555888.1"/>
    <property type="molecule type" value="Genomic_DNA"/>
</dbReference>
<evidence type="ECO:0000313" key="4">
    <source>
        <dbReference type="Proteomes" id="UP000789396"/>
    </source>
</evidence>
<feature type="compositionally biased region" description="Polar residues" evidence="2">
    <location>
        <begin position="912"/>
        <end position="928"/>
    </location>
</feature>
<gene>
    <name evidence="3" type="ORF">RFULGI_LOCUS4849</name>
</gene>
<evidence type="ECO:0000256" key="1">
    <source>
        <dbReference type="SAM" id="Coils"/>
    </source>
</evidence>
<proteinExistence type="predicted"/>
<protein>
    <submittedName>
        <fullName evidence="3">4774_t:CDS:1</fullName>
    </submittedName>
</protein>
<accession>A0A9N9B576</accession>
<feature type="region of interest" description="Disordered" evidence="2">
    <location>
        <begin position="810"/>
        <end position="837"/>
    </location>
</feature>
<dbReference type="PANTHER" id="PTHR43941:SF1">
    <property type="entry name" value="STRUCTURAL MAINTENANCE OF CHROMOSOMES PROTEIN 2"/>
    <property type="match status" value="1"/>
</dbReference>
<name>A0A9N9B576_9GLOM</name>
<feature type="region of interest" description="Disordered" evidence="2">
    <location>
        <begin position="853"/>
        <end position="885"/>
    </location>
</feature>
<dbReference type="PANTHER" id="PTHR43941">
    <property type="entry name" value="STRUCTURAL MAINTENANCE OF CHROMOSOMES PROTEIN 2"/>
    <property type="match status" value="1"/>
</dbReference>
<feature type="compositionally biased region" description="Polar residues" evidence="2">
    <location>
        <begin position="152"/>
        <end position="164"/>
    </location>
</feature>
<feature type="compositionally biased region" description="Basic and acidic residues" evidence="2">
    <location>
        <begin position="120"/>
        <end position="134"/>
    </location>
</feature>
<feature type="compositionally biased region" description="Polar residues" evidence="2">
    <location>
        <begin position="951"/>
        <end position="970"/>
    </location>
</feature>